<evidence type="ECO:0000313" key="2">
    <source>
        <dbReference type="Proteomes" id="UP001062846"/>
    </source>
</evidence>
<accession>A0ACC0PAH2</accession>
<dbReference type="Proteomes" id="UP001062846">
    <property type="component" value="Chromosome 3"/>
</dbReference>
<evidence type="ECO:0000313" key="1">
    <source>
        <dbReference type="EMBL" id="KAI8562044.1"/>
    </source>
</evidence>
<name>A0ACC0PAH2_RHOML</name>
<sequence length="121" mass="14227">MVSQNSANDVIWLHRANAKKKLRYGVQSAANELQSLWCFACWCRREFPIDGGFCRRGVCKRIPYLPFDQCLKTRSLAWKRCLRYLEPVGIQVGYLLQCFRGLILFWRCILAMVTFLFRGQI</sequence>
<proteinExistence type="predicted"/>
<gene>
    <name evidence="1" type="ORF">RHMOL_Rhmol03G0004400</name>
</gene>
<reference evidence="1" key="1">
    <citation type="submission" date="2022-02" db="EMBL/GenBank/DDBJ databases">
        <title>Plant Genome Project.</title>
        <authorList>
            <person name="Zhang R.-G."/>
        </authorList>
    </citation>
    <scope>NUCLEOTIDE SEQUENCE</scope>
    <source>
        <strain evidence="1">AT1</strain>
    </source>
</reference>
<protein>
    <submittedName>
        <fullName evidence="1">Uncharacterized protein</fullName>
    </submittedName>
</protein>
<keyword evidence="2" id="KW-1185">Reference proteome</keyword>
<dbReference type="EMBL" id="CM046390">
    <property type="protein sequence ID" value="KAI8562044.1"/>
    <property type="molecule type" value="Genomic_DNA"/>
</dbReference>
<comment type="caution">
    <text evidence="1">The sequence shown here is derived from an EMBL/GenBank/DDBJ whole genome shotgun (WGS) entry which is preliminary data.</text>
</comment>
<organism evidence="1 2">
    <name type="scientific">Rhododendron molle</name>
    <name type="common">Chinese azalea</name>
    <name type="synonym">Azalea mollis</name>
    <dbReference type="NCBI Taxonomy" id="49168"/>
    <lineage>
        <taxon>Eukaryota</taxon>
        <taxon>Viridiplantae</taxon>
        <taxon>Streptophyta</taxon>
        <taxon>Embryophyta</taxon>
        <taxon>Tracheophyta</taxon>
        <taxon>Spermatophyta</taxon>
        <taxon>Magnoliopsida</taxon>
        <taxon>eudicotyledons</taxon>
        <taxon>Gunneridae</taxon>
        <taxon>Pentapetalae</taxon>
        <taxon>asterids</taxon>
        <taxon>Ericales</taxon>
        <taxon>Ericaceae</taxon>
        <taxon>Ericoideae</taxon>
        <taxon>Rhodoreae</taxon>
        <taxon>Rhododendron</taxon>
    </lineage>
</organism>